<keyword evidence="3" id="KW-1185">Reference proteome</keyword>
<sequence>MASQIYEQLVAAYTNTDNQVRIQAEKSLVNSLQENYQNFQFIAQLAEQQDKMQEQACNLLNTVVMKMLNKNTNLLTIQHATSLISIVTSQKTPLKYKQSLIQSLSQMLRKDKSVKTEIENKMKEYIQGDQQWQIQTGILFFKILVDSVELQNFSNYPNAMPISYDWITEYFNKCVLIMAVLQDQPKELSEEFIITMKYFAQSIQDLCDKIQQQSNVSREPIQPILNILFSLNSFSGSLILLLQYSPQLGQQILNSIIINTGNKIFDDKMNEIKFYILKSYMITFQILLNTRNKTEVKKGSFGPYINPITQLLLYSILTYTNSEQTSAILNKPYLKNVITYILKLLANLGQQTEQYQLFSDSKVALITEVIYPYLITSQNEYIKMKEEPEDFVNLALDTVDKQESDIPKTAAAQLLETLCDHIDGSTTFLANLAIILSQHSINSISNKPVPLKDQQQTFIQAMSEKKLFTEYNAVDRLESSLIVLTIMSYLIQKRFDIVNLMEQLLVDNSSFFQNIQHQIIKVRFSLFFGYYCDNLFKKDIQSQSMLMYLQILINFVEPTEPVVLYQAIDALKDVFEDEELKEKTKNLVGIVFPQLCNGLKFSIYERHFEMITNLVKKYPQVFLQKEQLLIGLVQILVQRIIYEQEQINQGDNQRHIYLNRCWNIIRQLGDQDEFKHLLITLEQNITQLYQMLATCEKIDFDEDLILFISLCIQKLSFVTPLQMQVLPLFQNVIQKQHGRLGNLYETLNYYIHYGRSNFVDERYQQIFFNLAFQHLQSDSLIEDIEQAEGALLIQLGIQELKQDLKQPILETILNQTVAMISKKELNGLLRSRITGIILSALYAVPKLTFEILAGMFSAVYNQVLDTQYSPGYDIKLFVITMSSLINKQPSLLTSKLITTVVNNLFQQDQYEKEIEKKKLNRSFDGEDFDEEDDQDDDLSDQDDISEAQQQIEQFLSPIVKEDEYSEFKSTLFAIKQHYAFGIEQLKQELDDQIVAKLNELMSYVRISTNDGNQFSRKLIKAQRRKKNN</sequence>
<gene>
    <name evidence="2" type="ORF">PSON_ATCC_30995.1.T0390044</name>
</gene>
<feature type="compositionally biased region" description="Acidic residues" evidence="1">
    <location>
        <begin position="925"/>
        <end position="943"/>
    </location>
</feature>
<feature type="region of interest" description="Disordered" evidence="1">
    <location>
        <begin position="921"/>
        <end position="943"/>
    </location>
</feature>
<name>A0A8S1MIQ7_9CILI</name>
<evidence type="ECO:0000313" key="3">
    <source>
        <dbReference type="Proteomes" id="UP000692954"/>
    </source>
</evidence>
<evidence type="ECO:0000256" key="1">
    <source>
        <dbReference type="SAM" id="MobiDB-lite"/>
    </source>
</evidence>
<accession>A0A8S1MIQ7</accession>
<dbReference type="OrthoDB" id="311990at2759"/>
<dbReference type="Proteomes" id="UP000692954">
    <property type="component" value="Unassembled WGS sequence"/>
</dbReference>
<evidence type="ECO:0000313" key="2">
    <source>
        <dbReference type="EMBL" id="CAD8079349.1"/>
    </source>
</evidence>
<protein>
    <submittedName>
        <fullName evidence="2">Uncharacterized protein</fullName>
    </submittedName>
</protein>
<reference evidence="2" key="1">
    <citation type="submission" date="2021-01" db="EMBL/GenBank/DDBJ databases">
        <authorList>
            <consortium name="Genoscope - CEA"/>
            <person name="William W."/>
        </authorList>
    </citation>
    <scope>NUCLEOTIDE SEQUENCE</scope>
</reference>
<comment type="caution">
    <text evidence="2">The sequence shown here is derived from an EMBL/GenBank/DDBJ whole genome shotgun (WGS) entry which is preliminary data.</text>
</comment>
<proteinExistence type="predicted"/>
<dbReference type="AlphaFoldDB" id="A0A8S1MIQ7"/>
<dbReference type="EMBL" id="CAJJDN010000039">
    <property type="protein sequence ID" value="CAD8079349.1"/>
    <property type="molecule type" value="Genomic_DNA"/>
</dbReference>
<organism evidence="2 3">
    <name type="scientific">Paramecium sonneborni</name>
    <dbReference type="NCBI Taxonomy" id="65129"/>
    <lineage>
        <taxon>Eukaryota</taxon>
        <taxon>Sar</taxon>
        <taxon>Alveolata</taxon>
        <taxon>Ciliophora</taxon>
        <taxon>Intramacronucleata</taxon>
        <taxon>Oligohymenophorea</taxon>
        <taxon>Peniculida</taxon>
        <taxon>Parameciidae</taxon>
        <taxon>Paramecium</taxon>
    </lineage>
</organism>